<reference evidence="1" key="1">
    <citation type="submission" date="2019-08" db="EMBL/GenBank/DDBJ databases">
        <authorList>
            <person name="Kucharzyk K."/>
            <person name="Murdoch R.W."/>
            <person name="Higgins S."/>
            <person name="Loffler F."/>
        </authorList>
    </citation>
    <scope>NUCLEOTIDE SEQUENCE</scope>
</reference>
<name>A0A645HW07_9ZZZZ</name>
<evidence type="ECO:0000313" key="1">
    <source>
        <dbReference type="EMBL" id="MPN39533.1"/>
    </source>
</evidence>
<proteinExistence type="predicted"/>
<accession>A0A645HW07</accession>
<comment type="caution">
    <text evidence="1">The sequence shown here is derived from an EMBL/GenBank/DDBJ whole genome shotgun (WGS) entry which is preliminary data.</text>
</comment>
<organism evidence="1">
    <name type="scientific">bioreactor metagenome</name>
    <dbReference type="NCBI Taxonomy" id="1076179"/>
    <lineage>
        <taxon>unclassified sequences</taxon>
        <taxon>metagenomes</taxon>
        <taxon>ecological metagenomes</taxon>
    </lineage>
</organism>
<protein>
    <submittedName>
        <fullName evidence="1">Uncharacterized protein</fullName>
    </submittedName>
</protein>
<gene>
    <name evidence="1" type="ORF">SDC9_187061</name>
</gene>
<dbReference type="AlphaFoldDB" id="A0A645HW07"/>
<dbReference type="EMBL" id="VSSQ01095404">
    <property type="protein sequence ID" value="MPN39533.1"/>
    <property type="molecule type" value="Genomic_DNA"/>
</dbReference>
<sequence length="76" mass="8623">MPAGELHCRILFGEVGKITARDDRMLHAALLCEAEQPLQRGDVVFFEKVVDGRWALYPLVYTCGKDEPVHARKELL</sequence>